<gene>
    <name evidence="2" type="ordered locus">Plav_1945</name>
</gene>
<organism evidence="2 3">
    <name type="scientific">Parvibaculum lavamentivorans (strain DS-1 / DSM 13023 / NCIMB 13966)</name>
    <dbReference type="NCBI Taxonomy" id="402881"/>
    <lineage>
        <taxon>Bacteria</taxon>
        <taxon>Pseudomonadati</taxon>
        <taxon>Pseudomonadota</taxon>
        <taxon>Alphaproteobacteria</taxon>
        <taxon>Hyphomicrobiales</taxon>
        <taxon>Parvibaculaceae</taxon>
        <taxon>Parvibaculum</taxon>
    </lineage>
</organism>
<accession>A7HUH7</accession>
<dbReference type="AlphaFoldDB" id="A7HUH7"/>
<keyword evidence="3" id="KW-1185">Reference proteome</keyword>
<dbReference type="RefSeq" id="WP_012110856.1">
    <property type="nucleotide sequence ID" value="NC_009719.1"/>
</dbReference>
<dbReference type="Proteomes" id="UP000006377">
    <property type="component" value="Chromosome"/>
</dbReference>
<dbReference type="HOGENOM" id="CLU_2370281_0_0_5"/>
<dbReference type="KEGG" id="pla:Plav_1945"/>
<evidence type="ECO:0000313" key="2">
    <source>
        <dbReference type="EMBL" id="ABS63560.1"/>
    </source>
</evidence>
<evidence type="ECO:0000256" key="1">
    <source>
        <dbReference type="SAM" id="MobiDB-lite"/>
    </source>
</evidence>
<protein>
    <submittedName>
        <fullName evidence="2">Uncharacterized protein</fullName>
    </submittedName>
</protein>
<sequence length="95" mass="10057">MHIYTLKAESPAALAALLEVAQTGKPRPFVTRDSAGGPLFDGARIVYPWAETVPGTPEPDPETGETATPLVPTGDWLCEVHLRTPDPEIAAIAVP</sequence>
<proteinExistence type="predicted"/>
<dbReference type="STRING" id="402881.Plav_1945"/>
<feature type="region of interest" description="Disordered" evidence="1">
    <location>
        <begin position="52"/>
        <end position="71"/>
    </location>
</feature>
<name>A7HUH7_PARL1</name>
<reference evidence="2 3" key="1">
    <citation type="journal article" date="2011" name="Stand. Genomic Sci.">
        <title>Complete genome sequence of Parvibaculum lavamentivorans type strain (DS-1(T)).</title>
        <authorList>
            <person name="Schleheck D."/>
            <person name="Weiss M."/>
            <person name="Pitluck S."/>
            <person name="Bruce D."/>
            <person name="Land M.L."/>
            <person name="Han S."/>
            <person name="Saunders E."/>
            <person name="Tapia R."/>
            <person name="Detter C."/>
            <person name="Brettin T."/>
            <person name="Han J."/>
            <person name="Woyke T."/>
            <person name="Goodwin L."/>
            <person name="Pennacchio L."/>
            <person name="Nolan M."/>
            <person name="Cook A.M."/>
            <person name="Kjelleberg S."/>
            <person name="Thomas T."/>
        </authorList>
    </citation>
    <scope>NUCLEOTIDE SEQUENCE [LARGE SCALE GENOMIC DNA]</scope>
    <source>
        <strain evidence="3">DS-1 / DSM 13023 / NCIMB 13966</strain>
    </source>
</reference>
<evidence type="ECO:0000313" key="3">
    <source>
        <dbReference type="Proteomes" id="UP000006377"/>
    </source>
</evidence>
<dbReference type="EMBL" id="CP000774">
    <property type="protein sequence ID" value="ABS63560.1"/>
    <property type="molecule type" value="Genomic_DNA"/>
</dbReference>